<comment type="caution">
    <text evidence="1">The sequence shown here is derived from an EMBL/GenBank/DDBJ whole genome shotgun (WGS) entry which is preliminary data.</text>
</comment>
<gene>
    <name evidence="1" type="ORF">GCM10023196_036010</name>
</gene>
<evidence type="ECO:0000313" key="1">
    <source>
        <dbReference type="EMBL" id="GAA4626701.1"/>
    </source>
</evidence>
<organism evidence="1 2">
    <name type="scientific">Actinoallomurus vinaceus</name>
    <dbReference type="NCBI Taxonomy" id="1080074"/>
    <lineage>
        <taxon>Bacteria</taxon>
        <taxon>Bacillati</taxon>
        <taxon>Actinomycetota</taxon>
        <taxon>Actinomycetes</taxon>
        <taxon>Streptosporangiales</taxon>
        <taxon>Thermomonosporaceae</taxon>
        <taxon>Actinoallomurus</taxon>
    </lineage>
</organism>
<proteinExistence type="predicted"/>
<evidence type="ECO:0000313" key="2">
    <source>
        <dbReference type="Proteomes" id="UP001501442"/>
    </source>
</evidence>
<keyword evidence="2" id="KW-1185">Reference proteome</keyword>
<accession>A0ABP8U970</accession>
<dbReference type="EMBL" id="BAABHK010000004">
    <property type="protein sequence ID" value="GAA4626701.1"/>
    <property type="molecule type" value="Genomic_DNA"/>
</dbReference>
<protein>
    <submittedName>
        <fullName evidence="1">Uncharacterized protein</fullName>
    </submittedName>
</protein>
<sequence length="155" mass="17444">MADRIMHGTPAGDFHTWVDPSAGPCPNCECCTERLCERGRKHAFGCLGVATSGRELVRDCPCSAETTEGTEAHRAAMSRAANAAAKRGQGHTRVRDRARTQLVHRYPDEYAELIAAQGKHPRRWDRARAELARRHEQEFRRLMTDEFAKQALEES</sequence>
<dbReference type="RefSeq" id="WP_345431986.1">
    <property type="nucleotide sequence ID" value="NZ_BAABHK010000004.1"/>
</dbReference>
<reference evidence="2" key="1">
    <citation type="journal article" date="2019" name="Int. J. Syst. Evol. Microbiol.">
        <title>The Global Catalogue of Microorganisms (GCM) 10K type strain sequencing project: providing services to taxonomists for standard genome sequencing and annotation.</title>
        <authorList>
            <consortium name="The Broad Institute Genomics Platform"/>
            <consortium name="The Broad Institute Genome Sequencing Center for Infectious Disease"/>
            <person name="Wu L."/>
            <person name="Ma J."/>
        </authorList>
    </citation>
    <scope>NUCLEOTIDE SEQUENCE [LARGE SCALE GENOMIC DNA]</scope>
    <source>
        <strain evidence="2">JCM 17939</strain>
    </source>
</reference>
<dbReference type="Proteomes" id="UP001501442">
    <property type="component" value="Unassembled WGS sequence"/>
</dbReference>
<name>A0ABP8U970_9ACTN</name>